<reference evidence="2 3" key="1">
    <citation type="submission" date="2013-02" db="EMBL/GenBank/DDBJ databases">
        <title>Draft Genome Sequence of Streptomyces aurantiacus, Which Produces Setomimycin.</title>
        <authorList>
            <person name="Gruening B.A."/>
            <person name="Praeg A."/>
            <person name="Erxleben A."/>
            <person name="Guenther S."/>
            <person name="Mueller M."/>
        </authorList>
    </citation>
    <scope>NUCLEOTIDE SEQUENCE [LARGE SCALE GENOMIC DNA]</scope>
    <source>
        <strain evidence="2 3">JA 4570</strain>
    </source>
</reference>
<dbReference type="EMBL" id="AOPZ01000456">
    <property type="protein sequence ID" value="EPH40008.1"/>
    <property type="molecule type" value="Genomic_DNA"/>
</dbReference>
<dbReference type="PATRIC" id="fig|1286094.4.peg.6812"/>
<dbReference type="Pfam" id="PF13349">
    <property type="entry name" value="DUF4097"/>
    <property type="match status" value="1"/>
</dbReference>
<evidence type="ECO:0000313" key="3">
    <source>
        <dbReference type="Proteomes" id="UP000014629"/>
    </source>
</evidence>
<dbReference type="AlphaFoldDB" id="S3ZA65"/>
<feature type="domain" description="DUF4097" evidence="1">
    <location>
        <begin position="54"/>
        <end position="277"/>
    </location>
</feature>
<dbReference type="CDD" id="cd00298">
    <property type="entry name" value="ACD_sHsps_p23-like"/>
    <property type="match status" value="1"/>
</dbReference>
<sequence>MPTFDTPEPLSAIVEFEYGTARVIAGKRLDTVVSVLPTDGRRDADVKAAEEIQVTCDNGRLEIKGSKKRSLFGKSGSVELTIELPAGSDVRGTAPAGVFSAEGRLGDCRFESSAGDIHVAEVGAAFLKTEHGDVRLERATGDVEVDAVGRVDLRTVAGAATVKNLSGDTTIGEVTGELRARSYSGSISVGVAHAGVDAKTESGTIQISEVARGEVTLTTAAGGIEVGVRQSSAAWLEVNSQAGTVYNQMGSTDAAAPGPGAETVKVTARTSVGDIKIRRA</sequence>
<evidence type="ECO:0000259" key="1">
    <source>
        <dbReference type="Pfam" id="PF13349"/>
    </source>
</evidence>
<dbReference type="OrthoDB" id="3252095at2"/>
<name>S3ZA65_9ACTN</name>
<keyword evidence="3" id="KW-1185">Reference proteome</keyword>
<organism evidence="2 3">
    <name type="scientific">Streptomyces aurantiacus JA 4570</name>
    <dbReference type="NCBI Taxonomy" id="1286094"/>
    <lineage>
        <taxon>Bacteria</taxon>
        <taxon>Bacillati</taxon>
        <taxon>Actinomycetota</taxon>
        <taxon>Actinomycetes</taxon>
        <taxon>Kitasatosporales</taxon>
        <taxon>Streptomycetaceae</taxon>
        <taxon>Streptomyces</taxon>
        <taxon>Streptomyces aurantiacus group</taxon>
    </lineage>
</organism>
<gene>
    <name evidence="2" type="ORF">STRAU_6892</name>
</gene>
<dbReference type="Proteomes" id="UP000014629">
    <property type="component" value="Unassembled WGS sequence"/>
</dbReference>
<evidence type="ECO:0000313" key="2">
    <source>
        <dbReference type="EMBL" id="EPH40008.1"/>
    </source>
</evidence>
<comment type="caution">
    <text evidence="2">The sequence shown here is derived from an EMBL/GenBank/DDBJ whole genome shotgun (WGS) entry which is preliminary data.</text>
</comment>
<dbReference type="InterPro" id="IPR025164">
    <property type="entry name" value="Toastrack_DUF4097"/>
</dbReference>
<proteinExistence type="predicted"/>
<protein>
    <recommendedName>
        <fullName evidence="1">DUF4097 domain-containing protein</fullName>
    </recommendedName>
</protein>
<dbReference type="RefSeq" id="WP_016645011.1">
    <property type="nucleotide sequence ID" value="NZ_AOPZ01000456.1"/>
</dbReference>
<accession>S3ZA65</accession>